<organism evidence="1 2">
    <name type="scientific">Caenorhabditis briggsae</name>
    <dbReference type="NCBI Taxonomy" id="6238"/>
    <lineage>
        <taxon>Eukaryota</taxon>
        <taxon>Metazoa</taxon>
        <taxon>Ecdysozoa</taxon>
        <taxon>Nematoda</taxon>
        <taxon>Chromadorea</taxon>
        <taxon>Rhabditida</taxon>
        <taxon>Rhabditina</taxon>
        <taxon>Rhabditomorpha</taxon>
        <taxon>Rhabditoidea</taxon>
        <taxon>Rhabditidae</taxon>
        <taxon>Peloderinae</taxon>
        <taxon>Caenorhabditis</taxon>
    </lineage>
</organism>
<dbReference type="CTD" id="8589677"/>
<dbReference type="AlphaFoldDB" id="A8XRZ1"/>
<dbReference type="KEGG" id="cbr:CBG_17865"/>
<proteinExistence type="predicted"/>
<dbReference type="HOGENOM" id="CLU_1483269_0_0_1"/>
<evidence type="ECO:0000313" key="2">
    <source>
        <dbReference type="Proteomes" id="UP000008549"/>
    </source>
</evidence>
<dbReference type="Proteomes" id="UP000008549">
    <property type="component" value="Unassembled WGS sequence"/>
</dbReference>
<evidence type="ECO:0000313" key="1">
    <source>
        <dbReference type="EMBL" id="CAP35410.1"/>
    </source>
</evidence>
<keyword evidence="2" id="KW-1185">Reference proteome</keyword>
<reference evidence="1 2" key="2">
    <citation type="journal article" date="2011" name="PLoS Genet.">
        <title>Caenorhabditis briggsae recombinant inbred line genotypes reveal inter-strain incompatibility and the evolution of recombination.</title>
        <authorList>
            <person name="Ross J.A."/>
            <person name="Koboldt D.C."/>
            <person name="Staisch J.E."/>
            <person name="Chamberlin H.M."/>
            <person name="Gupta B.P."/>
            <person name="Miller R.D."/>
            <person name="Baird S.E."/>
            <person name="Haag E.S."/>
        </authorList>
    </citation>
    <scope>NUCLEOTIDE SEQUENCE [LARGE SCALE GENOMIC DNA]</scope>
    <source>
        <strain evidence="1 2">AF16</strain>
    </source>
</reference>
<dbReference type="WormBase" id="CBG17865">
    <property type="protein sequence ID" value="CBP19112"/>
    <property type="gene ID" value="WBGene00037380"/>
</dbReference>
<accession>A8XRZ1</accession>
<dbReference type="InParanoid" id="A8XRZ1"/>
<dbReference type="GeneID" id="8589677"/>
<dbReference type="EMBL" id="HE601413">
    <property type="protein sequence ID" value="CAP35410.1"/>
    <property type="molecule type" value="Genomic_DNA"/>
</dbReference>
<evidence type="ECO:0000313" key="3">
    <source>
        <dbReference type="WormBase" id="CBG17865"/>
    </source>
</evidence>
<reference evidence="1 2" key="1">
    <citation type="journal article" date="2003" name="PLoS Biol.">
        <title>The genome sequence of Caenorhabditis briggsae: a platform for comparative genomics.</title>
        <authorList>
            <person name="Stein L.D."/>
            <person name="Bao Z."/>
            <person name="Blasiar D."/>
            <person name="Blumenthal T."/>
            <person name="Brent M.R."/>
            <person name="Chen N."/>
            <person name="Chinwalla A."/>
            <person name="Clarke L."/>
            <person name="Clee C."/>
            <person name="Coghlan A."/>
            <person name="Coulson A."/>
            <person name="D'Eustachio P."/>
            <person name="Fitch D.H."/>
            <person name="Fulton L.A."/>
            <person name="Fulton R.E."/>
            <person name="Griffiths-Jones S."/>
            <person name="Harris T.W."/>
            <person name="Hillier L.W."/>
            <person name="Kamath R."/>
            <person name="Kuwabara P.E."/>
            <person name="Mardis E.R."/>
            <person name="Marra M.A."/>
            <person name="Miner T.L."/>
            <person name="Minx P."/>
            <person name="Mullikin J.C."/>
            <person name="Plumb R.W."/>
            <person name="Rogers J."/>
            <person name="Schein J.E."/>
            <person name="Sohrmann M."/>
            <person name="Spieth J."/>
            <person name="Stajich J.E."/>
            <person name="Wei C."/>
            <person name="Willey D."/>
            <person name="Wilson R.K."/>
            <person name="Durbin R."/>
            <person name="Waterston R.H."/>
        </authorList>
    </citation>
    <scope>NUCLEOTIDE SEQUENCE [LARGE SCALE GENOMIC DNA]</scope>
    <source>
        <strain evidence="1 2">AF16</strain>
    </source>
</reference>
<gene>
    <name evidence="1 3" type="ORF">CBG17865</name>
    <name evidence="1" type="ORF">CBG_17865</name>
</gene>
<dbReference type="RefSeq" id="XP_002647679.1">
    <property type="nucleotide sequence ID" value="XM_002647633.1"/>
</dbReference>
<name>A8XRZ1_CAEBR</name>
<protein>
    <submittedName>
        <fullName evidence="1">Protein CBG17865</fullName>
    </submittedName>
</protein>
<sequence>MESIFSINVLLFHFYNKNKVNQKRALLLYQPNTIESQDNSDQLRVLLHREFRPRKDPPQLKRYSLKDTSVPQVNSDQLNACLHQEFRPREDPLQPQMSQSKDKDQLKTCLHQEFRPRKDPPRMRLHGTRGYELQPEKFQVHLHHEFRPRKDPPCRDHYHNMPPRHYGSITDSWSNFVIDVHG</sequence>